<accession>A0A1J5N7R7</accession>
<dbReference type="GO" id="GO:0009231">
    <property type="term" value="P:riboflavin biosynthetic process"/>
    <property type="evidence" value="ECO:0007669"/>
    <property type="project" value="TreeGrafter"/>
</dbReference>
<dbReference type="GO" id="GO:0016811">
    <property type="term" value="F:hydrolase activity, acting on carbon-nitrogen (but not peptide) bonds, in linear amides"/>
    <property type="evidence" value="ECO:0007669"/>
    <property type="project" value="TreeGrafter"/>
</dbReference>
<comment type="similarity">
    <text evidence="5">Belongs to the creatininase superfamily.</text>
</comment>
<dbReference type="GO" id="GO:0046872">
    <property type="term" value="F:metal ion binding"/>
    <property type="evidence" value="ECO:0007669"/>
    <property type="project" value="UniProtKB-KW"/>
</dbReference>
<name>A0A1J5N7R7_NEOTH</name>
<dbReference type="EC" id="3.5.2.10" evidence="6"/>
<evidence type="ECO:0000256" key="5">
    <source>
        <dbReference type="ARBA" id="ARBA00024029"/>
    </source>
</evidence>
<gene>
    <name evidence="6" type="primary">crnA</name>
    <name evidence="6" type="ORF">MOTE_24560</name>
</gene>
<evidence type="ECO:0000256" key="2">
    <source>
        <dbReference type="ARBA" id="ARBA00022723"/>
    </source>
</evidence>
<proteinExistence type="inferred from homology"/>
<dbReference type="InterPro" id="IPR024087">
    <property type="entry name" value="Creatininase-like_sf"/>
</dbReference>
<dbReference type="PANTHER" id="PTHR35005:SF1">
    <property type="entry name" value="2-AMINO-5-FORMYLAMINO-6-RIBOSYLAMINOPYRIMIDIN-4(3H)-ONE 5'-MONOPHOSPHATE DEFORMYLASE"/>
    <property type="match status" value="1"/>
</dbReference>
<sequence>MANIITHMTGQQYHEGKFDKAILAVGSCENHGYHLPHGTDTLVSYRLAQRVADRVEGMLVLPPITVGMSAHYSHFLFNLSLEPETLIAVLKDVLRSTVKAGIQKIFIMNGHDGNIAPIEIASRAIKMEYPQVRIASLDAWWITAGQLLPPNTFEVWGGLGHAGEGETSIALALFPELVQMEHAKGVVPDLPPDVEIKWNFAELTNTGATGDPTKATAEKGQKMVNVLVEAVVNFIKEMDARGWDYSSSQAAIELGKLA</sequence>
<comment type="cofactor">
    <cofactor evidence="1">
        <name>Zn(2+)</name>
        <dbReference type="ChEBI" id="CHEBI:29105"/>
    </cofactor>
</comment>
<keyword evidence="4" id="KW-0862">Zinc</keyword>
<reference evidence="6 7" key="1">
    <citation type="submission" date="2016-08" db="EMBL/GenBank/DDBJ databases">
        <title>Genome-based comparison of Moorella thermoacetic strains.</title>
        <authorList>
            <person name="Poehlein A."/>
            <person name="Bengelsdorf F.R."/>
            <person name="Esser C."/>
            <person name="Duerre P."/>
            <person name="Daniel R."/>
        </authorList>
    </citation>
    <scope>NUCLEOTIDE SEQUENCE [LARGE SCALE GENOMIC DNA]</scope>
    <source>
        <strain evidence="6 7">DSM 21394</strain>
    </source>
</reference>
<dbReference type="Pfam" id="PF02633">
    <property type="entry name" value="Creatininase"/>
    <property type="match status" value="1"/>
</dbReference>
<dbReference type="AlphaFoldDB" id="A0A1J5N7R7"/>
<evidence type="ECO:0000256" key="1">
    <source>
        <dbReference type="ARBA" id="ARBA00001947"/>
    </source>
</evidence>
<dbReference type="Proteomes" id="UP000182811">
    <property type="component" value="Unassembled WGS sequence"/>
</dbReference>
<organism evidence="6 7">
    <name type="scientific">Neomoorella thermoacetica</name>
    <name type="common">Clostridium thermoaceticum</name>
    <dbReference type="NCBI Taxonomy" id="1525"/>
    <lineage>
        <taxon>Bacteria</taxon>
        <taxon>Bacillati</taxon>
        <taxon>Bacillota</taxon>
        <taxon>Clostridia</taxon>
        <taxon>Neomoorellales</taxon>
        <taxon>Neomoorellaceae</taxon>
        <taxon>Neomoorella</taxon>
    </lineage>
</organism>
<dbReference type="EMBL" id="MDDC01000029">
    <property type="protein sequence ID" value="OIQ54614.1"/>
    <property type="molecule type" value="Genomic_DNA"/>
</dbReference>
<dbReference type="PANTHER" id="PTHR35005">
    <property type="entry name" value="3-DEHYDRO-SCYLLO-INOSOSE HYDROLASE"/>
    <property type="match status" value="1"/>
</dbReference>
<evidence type="ECO:0000313" key="7">
    <source>
        <dbReference type="Proteomes" id="UP000182811"/>
    </source>
</evidence>
<dbReference type="GO" id="GO:0047789">
    <property type="term" value="F:creatininase activity"/>
    <property type="evidence" value="ECO:0007669"/>
    <property type="project" value="UniProtKB-EC"/>
</dbReference>
<protein>
    <submittedName>
        <fullName evidence="6">Creatinine amidohydrolase</fullName>
        <ecNumber evidence="6">3.5.2.10</ecNumber>
    </submittedName>
</protein>
<comment type="caution">
    <text evidence="6">The sequence shown here is derived from an EMBL/GenBank/DDBJ whole genome shotgun (WGS) entry which is preliminary data.</text>
</comment>
<dbReference type="InterPro" id="IPR003785">
    <property type="entry name" value="Creatininase/forma_Hydrolase"/>
</dbReference>
<evidence type="ECO:0000256" key="3">
    <source>
        <dbReference type="ARBA" id="ARBA00022801"/>
    </source>
</evidence>
<evidence type="ECO:0000256" key="4">
    <source>
        <dbReference type="ARBA" id="ARBA00022833"/>
    </source>
</evidence>
<dbReference type="SUPFAM" id="SSF102215">
    <property type="entry name" value="Creatininase"/>
    <property type="match status" value="1"/>
</dbReference>
<dbReference type="Gene3D" id="3.40.50.10310">
    <property type="entry name" value="Creatininase"/>
    <property type="match status" value="1"/>
</dbReference>
<keyword evidence="2" id="KW-0479">Metal-binding</keyword>
<keyword evidence="3 6" id="KW-0378">Hydrolase</keyword>
<evidence type="ECO:0000313" key="6">
    <source>
        <dbReference type="EMBL" id="OIQ54614.1"/>
    </source>
</evidence>